<dbReference type="EMBL" id="KT876724">
    <property type="protein sequence ID" value="ALN97114.1"/>
    <property type="molecule type" value="Genomic_DNA"/>
</dbReference>
<accession>A0A141HR03</accession>
<name>A0A141HR03_9CAUD</name>
<proteinExistence type="predicted"/>
<dbReference type="RefSeq" id="YP_009594057.1">
    <property type="nucleotide sequence ID" value="NC_041872.1"/>
</dbReference>
<evidence type="ECO:0000313" key="2">
    <source>
        <dbReference type="Proteomes" id="UP000221857"/>
    </source>
</evidence>
<dbReference type="KEGG" id="vg:40069649"/>
<organism evidence="1 2">
    <name type="scientific">Flavobacterium phage FpV4</name>
    <dbReference type="NCBI Taxonomy" id="1740108"/>
    <lineage>
        <taxon>Viruses</taxon>
        <taxon>Duplodnaviria</taxon>
        <taxon>Heunggongvirae</taxon>
        <taxon>Uroviricota</taxon>
        <taxon>Caudoviricetes</taxon>
        <taxon>Fipvunavirus</taxon>
        <taxon>Fipvunavirus Fpv4</taxon>
    </lineage>
</organism>
<dbReference type="Proteomes" id="UP000221857">
    <property type="component" value="Segment"/>
</dbReference>
<keyword evidence="2" id="KW-1185">Reference proteome</keyword>
<reference evidence="1 2" key="1">
    <citation type="journal article" date="2016" name="PLoS ONE">
        <title>Comparative Genome Analysis Provides Insights into the Pathogenicity of Flavobacterium psychrophilum.</title>
        <authorList>
            <person name="Castillo D."/>
            <person name="Christiansen R.H."/>
            <person name="Dalsgaard I."/>
            <person name="Madsen L."/>
            <person name="Espejo R."/>
            <person name="Middelboe M."/>
        </authorList>
    </citation>
    <scope>NUCLEOTIDE SEQUENCE [LARGE SCALE GENOMIC DNA]</scope>
</reference>
<protein>
    <submittedName>
        <fullName evidence="1">Uncharacterized protein</fullName>
    </submittedName>
</protein>
<sequence>MKSYVKVIEAEQFNGDVASLKEFVGAENEIIETDGKIILVTKTDKWNVVPTDYVAKGYYGLLVFKQERFEKEFDEVVVEDIDNTPVAVAKPIEAEPVTKNVFPVEEVKEQLEKVKAGKKKVETEK</sequence>
<dbReference type="GeneID" id="40069649"/>
<evidence type="ECO:0000313" key="1">
    <source>
        <dbReference type="EMBL" id="ALN97114.1"/>
    </source>
</evidence>